<dbReference type="AlphaFoldDB" id="A0A7W7IX70"/>
<protein>
    <submittedName>
        <fullName evidence="1">Uncharacterized protein</fullName>
    </submittedName>
</protein>
<dbReference type="EMBL" id="JACHLD010000002">
    <property type="protein sequence ID" value="MBB4801958.1"/>
    <property type="molecule type" value="Genomic_DNA"/>
</dbReference>
<accession>A0A7W7IX70</accession>
<organism evidence="1 2">
    <name type="scientific">Flavobacterium nitrogenifigens</name>
    <dbReference type="NCBI Taxonomy" id="1617283"/>
    <lineage>
        <taxon>Bacteria</taxon>
        <taxon>Pseudomonadati</taxon>
        <taxon>Bacteroidota</taxon>
        <taxon>Flavobacteriia</taxon>
        <taxon>Flavobacteriales</taxon>
        <taxon>Flavobacteriaceae</taxon>
        <taxon>Flavobacterium</taxon>
    </lineage>
</organism>
<proteinExistence type="predicted"/>
<reference evidence="1 2" key="1">
    <citation type="submission" date="2020-08" db="EMBL/GenBank/DDBJ databases">
        <title>Functional genomics of gut bacteria from endangered species of beetles.</title>
        <authorList>
            <person name="Carlos-Shanley C."/>
        </authorList>
    </citation>
    <scope>NUCLEOTIDE SEQUENCE [LARGE SCALE GENOMIC DNA]</scope>
    <source>
        <strain evidence="1 2">S00142</strain>
    </source>
</reference>
<comment type="caution">
    <text evidence="1">The sequence shown here is derived from an EMBL/GenBank/DDBJ whole genome shotgun (WGS) entry which is preliminary data.</text>
</comment>
<gene>
    <name evidence="1" type="ORF">HNP37_002019</name>
</gene>
<keyword evidence="2" id="KW-1185">Reference proteome</keyword>
<dbReference type="Proteomes" id="UP000561681">
    <property type="component" value="Unassembled WGS sequence"/>
</dbReference>
<sequence length="188" mass="21429">MRINILLFLLFMSLIGFSQNGKLTGKLILKDVENYKSVSENTFVILKAGKRIDSVKVNHDLSFVFNNLGTDTLRIFISPRTYLTNIIYNLCLKENEIKHIEIPYASVCPYSEGKGNICPVCKKNDKVIPIVYGFTMKIKYRDKNGNLTDKNGKIISKEEDEKVTSKQGGCVITDCQPNWFCQLDNIDF</sequence>
<name>A0A7W7IX70_9FLAO</name>
<evidence type="ECO:0000313" key="2">
    <source>
        <dbReference type="Proteomes" id="UP000561681"/>
    </source>
</evidence>
<evidence type="ECO:0000313" key="1">
    <source>
        <dbReference type="EMBL" id="MBB4801958.1"/>
    </source>
</evidence>
<dbReference type="RefSeq" id="WP_184160920.1">
    <property type="nucleotide sequence ID" value="NZ_JACHLD010000002.1"/>
</dbReference>